<dbReference type="Gene3D" id="3.40.50.1820">
    <property type="entry name" value="alpha/beta hydrolase"/>
    <property type="match status" value="1"/>
</dbReference>
<keyword evidence="3" id="KW-1185">Reference proteome</keyword>
<organism evidence="2 3">
    <name type="scientific">Arcicella gelida</name>
    <dbReference type="NCBI Taxonomy" id="2984195"/>
    <lineage>
        <taxon>Bacteria</taxon>
        <taxon>Pseudomonadati</taxon>
        <taxon>Bacteroidota</taxon>
        <taxon>Cytophagia</taxon>
        <taxon>Cytophagales</taxon>
        <taxon>Flectobacillaceae</taxon>
        <taxon>Arcicella</taxon>
    </lineage>
</organism>
<protein>
    <submittedName>
        <fullName evidence="2">Alpha/beta hydrolase</fullName>
    </submittedName>
</protein>
<accession>A0ABU5SAA5</accession>
<dbReference type="Pfam" id="PF00561">
    <property type="entry name" value="Abhydrolase_1"/>
    <property type="match status" value="1"/>
</dbReference>
<proteinExistence type="predicted"/>
<evidence type="ECO:0000259" key="1">
    <source>
        <dbReference type="Pfam" id="PF00561"/>
    </source>
</evidence>
<dbReference type="InterPro" id="IPR000073">
    <property type="entry name" value="AB_hydrolase_1"/>
</dbReference>
<dbReference type="Proteomes" id="UP001303899">
    <property type="component" value="Unassembled WGS sequence"/>
</dbReference>
<dbReference type="PANTHER" id="PTHR46438">
    <property type="entry name" value="ALPHA/BETA-HYDROLASES SUPERFAMILY PROTEIN"/>
    <property type="match status" value="1"/>
</dbReference>
<comment type="caution">
    <text evidence="2">The sequence shown here is derived from an EMBL/GenBank/DDBJ whole genome shotgun (WGS) entry which is preliminary data.</text>
</comment>
<dbReference type="InterPro" id="IPR029058">
    <property type="entry name" value="AB_hydrolase_fold"/>
</dbReference>
<keyword evidence="2" id="KW-0378">Hydrolase</keyword>
<evidence type="ECO:0000313" key="2">
    <source>
        <dbReference type="EMBL" id="MEA5405415.1"/>
    </source>
</evidence>
<dbReference type="EMBL" id="JAYGIL010000035">
    <property type="protein sequence ID" value="MEA5405415.1"/>
    <property type="molecule type" value="Genomic_DNA"/>
</dbReference>
<dbReference type="SUPFAM" id="SSF53474">
    <property type="entry name" value="alpha/beta-Hydrolases"/>
    <property type="match status" value="1"/>
</dbReference>
<name>A0ABU5SAA5_9BACT</name>
<evidence type="ECO:0000313" key="3">
    <source>
        <dbReference type="Proteomes" id="UP001303899"/>
    </source>
</evidence>
<gene>
    <name evidence="2" type="ORF">VB776_20925</name>
</gene>
<sequence length="265" mass="30531">MKLYFQKIGNGQKILLAFHGIGQDFLCFQHFAETFSNVYTIYAFDLPFHGKNIVDNANQVSENEVITKSIWKDFLVTFLAENQIETFSVIGFSMGGRFALATVEAFPKRIESMTLVSPDGISEHPIYAFATRFSLTRKIFKYVIFQEEKLLSFTKFFAKMRIVPESSIRFALRMLDTPTKKKQVFQSWTGFRYLKFNLKKLAEQINNEKISVTIFTGKYDTILPSEKVLPLATKLPNAQLITLEAGHTKILDKVVEYLKKNDKML</sequence>
<dbReference type="PRINTS" id="PR00111">
    <property type="entry name" value="ABHYDROLASE"/>
</dbReference>
<dbReference type="RefSeq" id="WP_323698823.1">
    <property type="nucleotide sequence ID" value="NZ_JAYGIL010000035.1"/>
</dbReference>
<reference evidence="2 3" key="1">
    <citation type="submission" date="2023-12" db="EMBL/GenBank/DDBJ databases">
        <title>Novel species of the genus Arcicella isolated from rivers.</title>
        <authorList>
            <person name="Lu H."/>
        </authorList>
    </citation>
    <scope>NUCLEOTIDE SEQUENCE [LARGE SCALE GENOMIC DNA]</scope>
    <source>
        <strain evidence="2 3">DC2W</strain>
    </source>
</reference>
<feature type="domain" description="AB hydrolase-1" evidence="1">
    <location>
        <begin position="14"/>
        <end position="252"/>
    </location>
</feature>
<dbReference type="GO" id="GO:0016787">
    <property type="term" value="F:hydrolase activity"/>
    <property type="evidence" value="ECO:0007669"/>
    <property type="project" value="UniProtKB-KW"/>
</dbReference>